<dbReference type="AlphaFoldDB" id="A0A4R3Y888"/>
<sequence length="163" mass="18243">MRNSKPTPNAIFKSVMAKTAEGNLITEDGENLLKLYRNELTEAYHLPKDFSEVRHIEAQKGEQIGLIASLAVNFVNYHILAKALCEIPDIKQLIDQTLGEAYLANATEWTGGNLNHISQIINVDNLGADWREQAKASHQKMIEESAPLPHRTIVMTGEEVQHD</sequence>
<reference evidence="2 4" key="2">
    <citation type="submission" date="2019-05" db="EMBL/GenBank/DDBJ databases">
        <title>Pasteurellaceae isolates from reptiles.</title>
        <authorList>
            <person name="Bojesen A.M."/>
            <person name="Lund E."/>
        </authorList>
    </citation>
    <scope>NUCLEOTIDE SEQUENCE [LARGE SCALE GENOMIC DNA]</scope>
    <source>
        <strain evidence="2 4">ELNT2x</strain>
    </source>
</reference>
<dbReference type="EMBL" id="VDGV01000025">
    <property type="protein sequence ID" value="TNG92640.1"/>
    <property type="molecule type" value="Genomic_DNA"/>
</dbReference>
<dbReference type="RefSeq" id="WP_132967037.1">
    <property type="nucleotide sequence ID" value="NZ_LEKL01000029.1"/>
</dbReference>
<dbReference type="Proteomes" id="UP000305526">
    <property type="component" value="Unassembled WGS sequence"/>
</dbReference>
<evidence type="ECO:0000313" key="2">
    <source>
        <dbReference type="EMBL" id="TNG92640.1"/>
    </source>
</evidence>
<evidence type="ECO:0000313" key="4">
    <source>
        <dbReference type="Proteomes" id="UP000305526"/>
    </source>
</evidence>
<protein>
    <submittedName>
        <fullName evidence="1">Uncharacterized protein</fullName>
    </submittedName>
</protein>
<dbReference type="EMBL" id="SMCP01000006">
    <property type="protein sequence ID" value="TCV86513.1"/>
    <property type="molecule type" value="Genomic_DNA"/>
</dbReference>
<evidence type="ECO:0000313" key="1">
    <source>
        <dbReference type="EMBL" id="TCV86513.1"/>
    </source>
</evidence>
<name>A0A4R3Y888_9PAST</name>
<reference evidence="1 3" key="1">
    <citation type="submission" date="2019-03" db="EMBL/GenBank/DDBJ databases">
        <title>Genomic Encyclopedia of Type Strains, Phase IV (KMG-IV): sequencing the most valuable type-strain genomes for metagenomic binning, comparative biology and taxonomic classification.</title>
        <authorList>
            <person name="Goeker M."/>
        </authorList>
    </citation>
    <scope>NUCLEOTIDE SEQUENCE [LARGE SCALE GENOMIC DNA]</scope>
    <source>
        <strain evidence="1 3">DSM 28140</strain>
    </source>
</reference>
<gene>
    <name evidence="1" type="ORF">EDC16_10667</name>
    <name evidence="2" type="ORF">FHQ21_03845</name>
</gene>
<dbReference type="Proteomes" id="UP000294619">
    <property type="component" value="Unassembled WGS sequence"/>
</dbReference>
<comment type="caution">
    <text evidence="1">The sequence shown here is derived from an EMBL/GenBank/DDBJ whole genome shotgun (WGS) entry which is preliminary data.</text>
</comment>
<evidence type="ECO:0000313" key="3">
    <source>
        <dbReference type="Proteomes" id="UP000294619"/>
    </source>
</evidence>
<accession>A0A4R3Y888</accession>
<organism evidence="1 3">
    <name type="scientific">Testudinibacter aquarius</name>
    <dbReference type="NCBI Taxonomy" id="1524974"/>
    <lineage>
        <taxon>Bacteria</taxon>
        <taxon>Pseudomonadati</taxon>
        <taxon>Pseudomonadota</taxon>
        <taxon>Gammaproteobacteria</taxon>
        <taxon>Pasteurellales</taxon>
        <taxon>Pasteurellaceae</taxon>
        <taxon>Testudinibacter</taxon>
    </lineage>
</organism>
<keyword evidence="4" id="KW-1185">Reference proteome</keyword>
<proteinExistence type="predicted"/>